<keyword evidence="3" id="KW-1185">Reference proteome</keyword>
<evidence type="ECO:0000313" key="3">
    <source>
        <dbReference type="Proteomes" id="UP001501126"/>
    </source>
</evidence>
<dbReference type="SUPFAM" id="SSF52540">
    <property type="entry name" value="P-loop containing nucleoside triphosphate hydrolases"/>
    <property type="match status" value="1"/>
</dbReference>
<evidence type="ECO:0000259" key="1">
    <source>
        <dbReference type="Pfam" id="PF13175"/>
    </source>
</evidence>
<organism evidence="2 3">
    <name type="scientific">Wandonia haliotis</name>
    <dbReference type="NCBI Taxonomy" id="574963"/>
    <lineage>
        <taxon>Bacteria</taxon>
        <taxon>Pseudomonadati</taxon>
        <taxon>Bacteroidota</taxon>
        <taxon>Flavobacteriia</taxon>
        <taxon>Flavobacteriales</taxon>
        <taxon>Crocinitomicaceae</taxon>
        <taxon>Wandonia</taxon>
    </lineage>
</organism>
<comment type="caution">
    <text evidence="2">The sequence shown here is derived from an EMBL/GenBank/DDBJ whole genome shotgun (WGS) entry which is preliminary data.</text>
</comment>
<sequence length="427" mass="50471">MEKIYLKNYKGFKQQFVELKDVNFLVGENSTGKTSFLKIINLLSSPEFWYNYEFNNNEVELGYFEEIINKKTQDNHFQIGIEKPNFDDDDDKKKKQQTFRVIFEFTEENSVPIISQIKFQIEKFDVLVKFTKKQITYRIKQTEVTDFEKWAVDFEFPKQYKRINIPHKQLPLSILIRFIEREIMKNNDEFKFRTSFGQEMLYPSYKWLAPIRAKAKRTYESYKIKFSPEGDHIPSILRQILGNKSNLEKNKIITILESFGKDSNLFDKIEIRELGKKNSSPFEIIVKYKDIEIKLPNVGYGVSQSLPIIIEVLSTKKTCFSIQQPEVHLHPKAQAAFGSFLYNAVKNDQNKFIIETHSDFTINRLRHKLHSSKKEVNFDTKVLFFERNIDGNSITNIEIKKDGAFAKKVPTSYRDFFIDEELKLLEL</sequence>
<dbReference type="PANTHER" id="PTHR43581">
    <property type="entry name" value="ATP/GTP PHOSPHATASE"/>
    <property type="match status" value="1"/>
</dbReference>
<gene>
    <name evidence="2" type="ORF">GCM10009118_31830</name>
</gene>
<proteinExistence type="predicted"/>
<dbReference type="RefSeq" id="WP_343790308.1">
    <property type="nucleotide sequence ID" value="NZ_BAAAFH010000022.1"/>
</dbReference>
<name>A0ABP3Y830_9FLAO</name>
<accession>A0ABP3Y830</accession>
<reference evidence="3" key="1">
    <citation type="journal article" date="2019" name="Int. J. Syst. Evol. Microbiol.">
        <title>The Global Catalogue of Microorganisms (GCM) 10K type strain sequencing project: providing services to taxonomists for standard genome sequencing and annotation.</title>
        <authorList>
            <consortium name="The Broad Institute Genomics Platform"/>
            <consortium name="The Broad Institute Genome Sequencing Center for Infectious Disease"/>
            <person name="Wu L."/>
            <person name="Ma J."/>
        </authorList>
    </citation>
    <scope>NUCLEOTIDE SEQUENCE [LARGE SCALE GENOMIC DNA]</scope>
    <source>
        <strain evidence="3">JCM 16083</strain>
    </source>
</reference>
<dbReference type="Pfam" id="PF13175">
    <property type="entry name" value="AAA_15"/>
    <property type="match status" value="1"/>
</dbReference>
<feature type="domain" description="Endonuclease GajA/Old nuclease/RecF-like AAA" evidence="1">
    <location>
        <begin position="2"/>
        <end position="361"/>
    </location>
</feature>
<dbReference type="InterPro" id="IPR014592">
    <property type="entry name" value="P-loop_UCP034888"/>
</dbReference>
<dbReference type="Gene3D" id="3.40.50.300">
    <property type="entry name" value="P-loop containing nucleotide triphosphate hydrolases"/>
    <property type="match status" value="1"/>
</dbReference>
<evidence type="ECO:0000313" key="2">
    <source>
        <dbReference type="EMBL" id="GAA0876773.1"/>
    </source>
</evidence>
<dbReference type="PIRSF" id="PIRSF034888">
    <property type="entry name" value="P-loop_UCP034888"/>
    <property type="match status" value="1"/>
</dbReference>
<protein>
    <submittedName>
        <fullName evidence="2">AAA family ATPase</fullName>
    </submittedName>
</protein>
<dbReference type="InterPro" id="IPR027417">
    <property type="entry name" value="P-loop_NTPase"/>
</dbReference>
<dbReference type="InterPro" id="IPR041685">
    <property type="entry name" value="AAA_GajA/Old/RecF-like"/>
</dbReference>
<dbReference type="PANTHER" id="PTHR43581:SF4">
    <property type="entry name" value="ATP_GTP PHOSPHATASE"/>
    <property type="match status" value="1"/>
</dbReference>
<dbReference type="Proteomes" id="UP001501126">
    <property type="component" value="Unassembled WGS sequence"/>
</dbReference>
<dbReference type="EMBL" id="BAAAFH010000022">
    <property type="protein sequence ID" value="GAA0876773.1"/>
    <property type="molecule type" value="Genomic_DNA"/>
</dbReference>
<dbReference type="InterPro" id="IPR051396">
    <property type="entry name" value="Bact_Antivir_Def_Nuclease"/>
</dbReference>